<feature type="domain" description="Gfo/Idh/MocA-like oxidoreductase bacterial type C-terminal" evidence="2">
    <location>
        <begin position="201"/>
        <end position="259"/>
    </location>
</feature>
<feature type="domain" description="Gfo/Idh/MocA-like oxidoreductase N-terminal" evidence="1">
    <location>
        <begin position="37"/>
        <end position="154"/>
    </location>
</feature>
<proteinExistence type="predicted"/>
<dbReference type="RefSeq" id="WP_152098307.1">
    <property type="nucleotide sequence ID" value="NZ_AP021861.1"/>
</dbReference>
<dbReference type="Gene3D" id="3.30.360.10">
    <property type="entry name" value="Dihydrodipicolinate Reductase, domain 2"/>
    <property type="match status" value="1"/>
</dbReference>
<dbReference type="PANTHER" id="PTHR43818">
    <property type="entry name" value="BCDNA.GH03377"/>
    <property type="match status" value="1"/>
</dbReference>
<dbReference type="SUPFAM" id="SSF55347">
    <property type="entry name" value="Glyceraldehyde-3-phosphate dehydrogenase-like, C-terminal domain"/>
    <property type="match status" value="1"/>
</dbReference>
<dbReference type="AlphaFoldDB" id="A0A5K7X6V3"/>
<dbReference type="SUPFAM" id="SSF51735">
    <property type="entry name" value="NAD(P)-binding Rossmann-fold domains"/>
    <property type="match status" value="1"/>
</dbReference>
<dbReference type="InterPro" id="IPR043906">
    <property type="entry name" value="Gfo/Idh/MocA_OxRdtase_bact_C"/>
</dbReference>
<protein>
    <submittedName>
        <fullName evidence="3">Myo-inositol 2-dehydrogenase</fullName>
        <ecNumber evidence="3">1.1.1.18</ecNumber>
    </submittedName>
</protein>
<dbReference type="PROSITE" id="PS51318">
    <property type="entry name" value="TAT"/>
    <property type="match status" value="1"/>
</dbReference>
<dbReference type="PANTHER" id="PTHR43818:SF5">
    <property type="entry name" value="OXIDOREDUCTASE FAMILY PROTEIN"/>
    <property type="match status" value="1"/>
</dbReference>
<dbReference type="InterPro" id="IPR050463">
    <property type="entry name" value="Gfo/Idh/MocA_oxidrdct_glycsds"/>
</dbReference>
<dbReference type="Proteomes" id="UP000326837">
    <property type="component" value="Chromosome"/>
</dbReference>
<sequence>MASFSRRHFLGGTLAAGGMLAWNGRSTWAAGANEQVNLGLIGCGGRGAELLRSFRKVPGLKVAALCDPDEQHVDALAKEYDGAAKYRDLRKLLDSKDTDAVVIATPNHWHCLAAIWALEAGKHVYVEKPLGQVNWDGRQVVNAANRYGLVCQVGTQQRSDPMQAEIKQFLHEDKTLGAIEKVRVNRFGVRPAIGDRDTPLKPPASVDYNLWLGPAQDEPLMRNALHYDWHWMWNTGSGEMGNWGVHILDDVRNNVFQDSVAFPQRVVAGGGRYGDGDCGETPNLHCALLDTGKYPVIVAVCNLPEKIGGKASPPSPGPGSGYTVYCEGGRFEGQRGQAKAFDADGKEIRKFKGDSGAGHQQNFVDAVRSGSSAGLNAPVQMGHESTEWCNLANVAYRVSGDSSKARGFAQELGVMSDSLMLVEQMKGVAREHGASEWEFHIGPVLTFDGATQQFTGAEAAAANKLLRRKDRAGFEVREIEPAATAAG</sequence>
<dbReference type="InterPro" id="IPR006311">
    <property type="entry name" value="TAT_signal"/>
</dbReference>
<dbReference type="KEGG" id="lpav:PLANPX_1932"/>
<evidence type="ECO:0000259" key="1">
    <source>
        <dbReference type="Pfam" id="PF01408"/>
    </source>
</evidence>
<evidence type="ECO:0000313" key="3">
    <source>
        <dbReference type="EMBL" id="BBO32320.1"/>
    </source>
</evidence>
<keyword evidence="4" id="KW-1185">Reference proteome</keyword>
<dbReference type="Pfam" id="PF19051">
    <property type="entry name" value="GFO_IDH_MocA_C2"/>
    <property type="match status" value="1"/>
</dbReference>
<dbReference type="EMBL" id="AP021861">
    <property type="protein sequence ID" value="BBO32320.1"/>
    <property type="molecule type" value="Genomic_DNA"/>
</dbReference>
<dbReference type="InterPro" id="IPR000683">
    <property type="entry name" value="Gfo/Idh/MocA-like_OxRdtase_N"/>
</dbReference>
<reference evidence="4" key="1">
    <citation type="submission" date="2019-10" db="EMBL/GenBank/DDBJ databases">
        <title>Lacipirellula parvula gen. nov., sp. nov., representing a lineage of planctomycetes widespread in freshwater anoxic habitats, and description of the family Lacipirellulaceae.</title>
        <authorList>
            <person name="Dedysh S.N."/>
            <person name="Kulichevskaya I.S."/>
            <person name="Beletsky A.V."/>
            <person name="Rakitin A.L."/>
            <person name="Mardanov A.V."/>
            <person name="Ivanova A.A."/>
            <person name="Saltykova V.X."/>
            <person name="Rijpstra W.I.C."/>
            <person name="Sinninghe Damste J.S."/>
            <person name="Ravin N.V."/>
        </authorList>
    </citation>
    <scope>NUCLEOTIDE SEQUENCE [LARGE SCALE GENOMIC DNA]</scope>
    <source>
        <strain evidence="4">PX69</strain>
    </source>
</reference>
<dbReference type="Gene3D" id="3.40.50.720">
    <property type="entry name" value="NAD(P)-binding Rossmann-like Domain"/>
    <property type="match status" value="1"/>
</dbReference>
<evidence type="ECO:0000259" key="2">
    <source>
        <dbReference type="Pfam" id="PF19051"/>
    </source>
</evidence>
<organism evidence="3 4">
    <name type="scientific">Lacipirellula parvula</name>
    <dbReference type="NCBI Taxonomy" id="2650471"/>
    <lineage>
        <taxon>Bacteria</taxon>
        <taxon>Pseudomonadati</taxon>
        <taxon>Planctomycetota</taxon>
        <taxon>Planctomycetia</taxon>
        <taxon>Pirellulales</taxon>
        <taxon>Lacipirellulaceae</taxon>
        <taxon>Lacipirellula</taxon>
    </lineage>
</organism>
<dbReference type="GO" id="GO:0050112">
    <property type="term" value="F:inositol 2-dehydrogenase (NAD+) activity"/>
    <property type="evidence" value="ECO:0007669"/>
    <property type="project" value="UniProtKB-EC"/>
</dbReference>
<dbReference type="GO" id="GO:0000166">
    <property type="term" value="F:nucleotide binding"/>
    <property type="evidence" value="ECO:0007669"/>
    <property type="project" value="InterPro"/>
</dbReference>
<gene>
    <name evidence="3" type="ORF">PLANPX_1932</name>
</gene>
<evidence type="ECO:0000313" key="4">
    <source>
        <dbReference type="Proteomes" id="UP000326837"/>
    </source>
</evidence>
<keyword evidence="3" id="KW-0560">Oxidoreductase</keyword>
<accession>A0A5K7X6V3</accession>
<name>A0A5K7X6V3_9BACT</name>
<dbReference type="InterPro" id="IPR036291">
    <property type="entry name" value="NAD(P)-bd_dom_sf"/>
</dbReference>
<dbReference type="Pfam" id="PF01408">
    <property type="entry name" value="GFO_IDH_MocA"/>
    <property type="match status" value="1"/>
</dbReference>
<dbReference type="EC" id="1.1.1.18" evidence="3"/>